<dbReference type="Pfam" id="PF08547">
    <property type="entry name" value="CIA30"/>
    <property type="match status" value="1"/>
</dbReference>
<dbReference type="InterPro" id="IPR013857">
    <property type="entry name" value="NADH-UbQ_OxRdtase-assoc_prot30"/>
</dbReference>
<dbReference type="EMBL" id="NHNI01000004">
    <property type="protein sequence ID" value="OZY83734.1"/>
    <property type="molecule type" value="Genomic_DNA"/>
</dbReference>
<feature type="chain" id="PRO_5012786067" description="NADH:ubiquinone oxidoreductase intermediate-associated protein 30 domain-containing protein" evidence="1">
    <location>
        <begin position="30"/>
        <end position="199"/>
    </location>
</feature>
<reference evidence="4" key="1">
    <citation type="submission" date="2017-05" db="EMBL/GenBank/DDBJ databases">
        <authorList>
            <person name="Barney B.M."/>
        </authorList>
    </citation>
    <scope>NUCLEOTIDE SEQUENCE [LARGE SCALE GENOMIC DNA]</scope>
    <source>
        <strain evidence="4">PSBB022</strain>
    </source>
</reference>
<sequence>MNPQKTGHIIVAKYLFLATLLSLSCTSMGGSLSPVIDDFSDATNNNLGIARLYLNDTLAGGSTTTTQEVAQGIITAKGEIIPPRGQPGWASIVLPLDPHSLPQDASTFEGVRLLIKINGGNVSISANSTEITNFDYHAAPITVTADEKFHEIKIPFTAMKRAWSEQTPLNTRTLNSLSIVAFGLQKSAFDFALDEVSFY</sequence>
<evidence type="ECO:0000259" key="2">
    <source>
        <dbReference type="Pfam" id="PF08547"/>
    </source>
</evidence>
<gene>
    <name evidence="3" type="ORF">CBP51_20305</name>
</gene>
<comment type="caution">
    <text evidence="3">The sequence shown here is derived from an EMBL/GenBank/DDBJ whole genome shotgun (WGS) entry which is preliminary data.</text>
</comment>
<evidence type="ECO:0000313" key="3">
    <source>
        <dbReference type="EMBL" id="OZY83734.1"/>
    </source>
</evidence>
<proteinExistence type="predicted"/>
<dbReference type="Proteomes" id="UP000216101">
    <property type="component" value="Unassembled WGS sequence"/>
</dbReference>
<feature type="signal peptide" evidence="1">
    <location>
        <begin position="1"/>
        <end position="29"/>
    </location>
</feature>
<dbReference type="PROSITE" id="PS51257">
    <property type="entry name" value="PROKAR_LIPOPROTEIN"/>
    <property type="match status" value="1"/>
</dbReference>
<dbReference type="InterPro" id="IPR008979">
    <property type="entry name" value="Galactose-bd-like_sf"/>
</dbReference>
<evidence type="ECO:0000313" key="4">
    <source>
        <dbReference type="Proteomes" id="UP000216101"/>
    </source>
</evidence>
<name>A0A266Q1J2_9GAMM</name>
<dbReference type="RefSeq" id="WP_094986352.1">
    <property type="nucleotide sequence ID" value="NZ_NHNI01000004.1"/>
</dbReference>
<feature type="domain" description="NADH:ubiquinone oxidoreductase intermediate-associated protein 30" evidence="2">
    <location>
        <begin position="54"/>
        <end position="190"/>
    </location>
</feature>
<evidence type="ECO:0000256" key="1">
    <source>
        <dbReference type="SAM" id="SignalP"/>
    </source>
</evidence>
<protein>
    <recommendedName>
        <fullName evidence="2">NADH:ubiquinone oxidoreductase intermediate-associated protein 30 domain-containing protein</fullName>
    </recommendedName>
</protein>
<keyword evidence="1" id="KW-0732">Signal</keyword>
<accession>A0A266Q1J2</accession>
<dbReference type="AlphaFoldDB" id="A0A266Q1J2"/>
<keyword evidence="4" id="KW-1185">Reference proteome</keyword>
<dbReference type="SUPFAM" id="SSF49785">
    <property type="entry name" value="Galactose-binding domain-like"/>
    <property type="match status" value="1"/>
</dbReference>
<organism evidence="3 4">
    <name type="scientific">Cellvibrio mixtus</name>
    <dbReference type="NCBI Taxonomy" id="39650"/>
    <lineage>
        <taxon>Bacteria</taxon>
        <taxon>Pseudomonadati</taxon>
        <taxon>Pseudomonadota</taxon>
        <taxon>Gammaproteobacteria</taxon>
        <taxon>Cellvibrionales</taxon>
        <taxon>Cellvibrionaceae</taxon>
        <taxon>Cellvibrio</taxon>
    </lineage>
</organism>